<dbReference type="AlphaFoldDB" id="A0A2S0M4D2"/>
<dbReference type="GO" id="GO:0071111">
    <property type="term" value="F:cyclic-guanylate-specific phosphodiesterase activity"/>
    <property type="evidence" value="ECO:0007669"/>
    <property type="project" value="InterPro"/>
</dbReference>
<dbReference type="PANTHER" id="PTHR33121">
    <property type="entry name" value="CYCLIC DI-GMP PHOSPHODIESTERASE PDEF"/>
    <property type="match status" value="1"/>
</dbReference>
<reference evidence="2 3" key="1">
    <citation type="journal article" date="2018" name="Genome Announc.">
        <title>Complete genomes of two Megasphaera elsdenii strains, NCIMB 702410 and ATCC 25940.</title>
        <authorList>
            <person name="Hatmaker E.A."/>
            <person name="O'Dell K."/>
            <person name="Riley L.A."/>
            <person name="Klingeman D.M."/>
            <person name="Guss A.M."/>
        </authorList>
    </citation>
    <scope>NUCLEOTIDE SEQUENCE [LARGE SCALE GENOMIC DNA]</scope>
    <source>
        <strain evidence="2 3">NCIMB702410</strain>
    </source>
</reference>
<dbReference type="InterPro" id="IPR035919">
    <property type="entry name" value="EAL_sf"/>
</dbReference>
<protein>
    <submittedName>
        <fullName evidence="2">EAL domain-containing protein</fullName>
    </submittedName>
</protein>
<dbReference type="EMBL" id="CP027569">
    <property type="protein sequence ID" value="AVO26301.1"/>
    <property type="molecule type" value="Genomic_DNA"/>
</dbReference>
<dbReference type="SUPFAM" id="SSF141868">
    <property type="entry name" value="EAL domain-like"/>
    <property type="match status" value="1"/>
</dbReference>
<organism evidence="2 3">
    <name type="scientific">Megasphaera elsdenii</name>
    <dbReference type="NCBI Taxonomy" id="907"/>
    <lineage>
        <taxon>Bacteria</taxon>
        <taxon>Bacillati</taxon>
        <taxon>Bacillota</taxon>
        <taxon>Negativicutes</taxon>
        <taxon>Veillonellales</taxon>
        <taxon>Veillonellaceae</taxon>
        <taxon>Megasphaera</taxon>
    </lineage>
</organism>
<dbReference type="Pfam" id="PF00563">
    <property type="entry name" value="EAL"/>
    <property type="match status" value="1"/>
</dbReference>
<dbReference type="InterPro" id="IPR001633">
    <property type="entry name" value="EAL_dom"/>
</dbReference>
<feature type="domain" description="EAL" evidence="1">
    <location>
        <begin position="12"/>
        <end position="264"/>
    </location>
</feature>
<evidence type="ECO:0000313" key="2">
    <source>
        <dbReference type="EMBL" id="AVO26301.1"/>
    </source>
</evidence>
<name>A0A2S0M4D2_MEGEL</name>
<accession>A0A2S0M4D2</accession>
<dbReference type="Gene3D" id="3.20.20.450">
    <property type="entry name" value="EAL domain"/>
    <property type="match status" value="1"/>
</dbReference>
<dbReference type="Proteomes" id="UP000238358">
    <property type="component" value="Chromosome"/>
</dbReference>
<dbReference type="PANTHER" id="PTHR33121:SF70">
    <property type="entry name" value="SIGNALING PROTEIN YKOW"/>
    <property type="match status" value="1"/>
</dbReference>
<dbReference type="InterPro" id="IPR050706">
    <property type="entry name" value="Cyclic-di-GMP_PDE-like"/>
</dbReference>
<proteinExistence type="predicted"/>
<dbReference type="SMART" id="SM00052">
    <property type="entry name" value="EAL"/>
    <property type="match status" value="1"/>
</dbReference>
<dbReference type="CDD" id="cd01948">
    <property type="entry name" value="EAL"/>
    <property type="match status" value="1"/>
</dbReference>
<evidence type="ECO:0000313" key="3">
    <source>
        <dbReference type="Proteomes" id="UP000238358"/>
    </source>
</evidence>
<evidence type="ECO:0000259" key="1">
    <source>
        <dbReference type="PROSITE" id="PS50883"/>
    </source>
</evidence>
<gene>
    <name evidence="2" type="ORF">C6Y28_00890</name>
</gene>
<dbReference type="PROSITE" id="PS50883">
    <property type="entry name" value="EAL"/>
    <property type="match status" value="1"/>
</dbReference>
<sequence>MTTGECSMENVAHYVTHHIDEAIEKGWIQLYFQPIIRSLSHTTCAFEALARWQDPVRGLLTPGDFIPALEESRQIHKLDLYIFKLLCQNYHPRADQGLPMVPVSFNLSRLDFITCDIFTEIEKLTQAYQLPPSQLRIEITESVFIKDIETVNQTLNKFRAAGYQIWMDDFGSGYSSLNVLKDYEFDTIKLDMAFLSNFTDRSKEIVKSVVDMAKHLGIHILTEGVETLEQYTFLRNIGCEMLQGFLFSKPLPYIQAIEYIEELGLTHETPEMRRYYSAAGSLDFLTDRPMALVEYEAISHHVRFLFANQPYRQSLASKGIYSLEQCEYNLNTQDSPIIHIISDFIKKVIASDEQESMTYIKGGMFMWLRIKKIAQQGPYYLGCCTLQNITTTTDELEQVKLTGLKEKIYDLYDTVTMLDIQTRQAQSLTFWRRDPDFLPGHEYGFEQAQHHYTEKYIAPEDRDRFYHFSNYATLENRCQAAPQHTLTDYFRTLTETGSYQWHAHYLILLPESQGHHYLHIASSCRGADAKRVQRLIQVYKEYFEKK</sequence>